<dbReference type="Pfam" id="PF02636">
    <property type="entry name" value="Methyltransf_28"/>
    <property type="match status" value="1"/>
</dbReference>
<evidence type="ECO:0000256" key="1">
    <source>
        <dbReference type="ARBA" id="ARBA00022603"/>
    </source>
</evidence>
<evidence type="ECO:0000313" key="3">
    <source>
        <dbReference type="EMBL" id="EGY52540.1"/>
    </source>
</evidence>
<reference evidence="3 4" key="1">
    <citation type="submission" date="2011-05" db="EMBL/GenBank/DDBJ databases">
        <authorList>
            <person name="Muzny D."/>
            <person name="Qin X."/>
            <person name="Deng J."/>
            <person name="Jiang H."/>
            <person name="Liu Y."/>
            <person name="Qu J."/>
            <person name="Song X.-Z."/>
            <person name="Zhang L."/>
            <person name="Thornton R."/>
            <person name="Coyle M."/>
            <person name="Francisco L."/>
            <person name="Jackson L."/>
            <person name="Javaid M."/>
            <person name="Korchina V."/>
            <person name="Kovar C."/>
            <person name="Mata R."/>
            <person name="Mathew T."/>
            <person name="Ngo R."/>
            <person name="Nguyen L."/>
            <person name="Nguyen N."/>
            <person name="Okwuonu G."/>
            <person name="Ongeri F."/>
            <person name="Pham C."/>
            <person name="Simmons D."/>
            <person name="Wilczek-Boney K."/>
            <person name="Hale W."/>
            <person name="Jakkamsetti A."/>
            <person name="Pham P."/>
            <person name="Ruth R."/>
            <person name="San Lucas F."/>
            <person name="Warren J."/>
            <person name="Zhang J."/>
            <person name="Zhao Z."/>
            <person name="Zhou C."/>
            <person name="Zhu D."/>
            <person name="Lee S."/>
            <person name="Bess C."/>
            <person name="Blankenburg K."/>
            <person name="Forbes L."/>
            <person name="Fu Q."/>
            <person name="Gubbala S."/>
            <person name="Hirani K."/>
            <person name="Jayaseelan J.C."/>
            <person name="Lara F."/>
            <person name="Munidasa M."/>
            <person name="Palculict T."/>
            <person name="Patil S."/>
            <person name="Pu L.-L."/>
            <person name="Saada N."/>
            <person name="Tang L."/>
            <person name="Weissenberger G."/>
            <person name="Zhu Y."/>
            <person name="Hemphill L."/>
            <person name="Shang Y."/>
            <person name="Youmans B."/>
            <person name="Ayvaz T."/>
            <person name="Ross M."/>
            <person name="Santibanez J."/>
            <person name="Aqrawi P."/>
            <person name="Gross S."/>
            <person name="Joshi V."/>
            <person name="Fowler G."/>
            <person name="Nazareth L."/>
            <person name="Reid J."/>
            <person name="Worley K."/>
            <person name="Petrosino J."/>
            <person name="Highlander S."/>
            <person name="Gibbs R."/>
        </authorList>
    </citation>
    <scope>NUCLEOTIDE SEQUENCE [LARGE SCALE GENOMIC DNA]</scope>
    <source>
        <strain evidence="3 4">871</strain>
    </source>
</reference>
<evidence type="ECO:0000313" key="4">
    <source>
        <dbReference type="Proteomes" id="UP000003019"/>
    </source>
</evidence>
<name>G4CI40_9NEIS</name>
<comment type="caution">
    <text evidence="3">The sequence shown here is derived from an EMBL/GenBank/DDBJ whole genome shotgun (WGS) entry which is preliminary data.</text>
</comment>
<dbReference type="InterPro" id="IPR029063">
    <property type="entry name" value="SAM-dependent_MTases_sf"/>
</dbReference>
<keyword evidence="1" id="KW-0489">Methyltransferase</keyword>
<dbReference type="Proteomes" id="UP000003019">
    <property type="component" value="Unassembled WGS sequence"/>
</dbReference>
<dbReference type="PATRIC" id="fig|1032488.3.peg.1203"/>
<proteinExistence type="predicted"/>
<evidence type="ECO:0000256" key="2">
    <source>
        <dbReference type="ARBA" id="ARBA00022679"/>
    </source>
</evidence>
<dbReference type="HOGENOM" id="CLU_024840_1_0_4"/>
<dbReference type="STRING" id="1032488.HMPREF9371_1279"/>
<gene>
    <name evidence="3" type="ORF">HMPREF9371_1279</name>
</gene>
<dbReference type="InterPro" id="IPR038375">
    <property type="entry name" value="NDUFAF7_sf"/>
</dbReference>
<sequence>MDAVQGVAAQRAQTYQIDRQASEQRTTQKCAADGGFAKVSACQPAAMTHTDLPTPTPEALHASQTLTGLIRQRIAANQGFLPFADFMQMALYQPEYGYYTGGAHKIGAAGDFITAPALTPLFGRTLAVQLRALLPQTAGCVYEFGAGTGALAAQLLPALSGSLQHYYIIEVSPDLAERQRRHIAEHAPEHLAQVSWLAELPAAFDGIVIGNEVLDAMPCDIVRYQNGRHCLMGVAEQDGGLAWQSAPLPAELHAEAAALIPPLEGYTSELHRQQQAFIRTVAAKLHRGALIWIDYGFDAAQYYHPQRHQGTLIGHYRHHAVHDPFRYIGLTDLTCHVNFTAIAEAGCDSGLDLIGYTTQAAFLLNLGITDALAACGDSAGPDYIRAAAACQTLLAPHEMGELFKVMAFGKNIDVDWQGFAAGDICHRL</sequence>
<keyword evidence="4" id="KW-1185">Reference proteome</keyword>
<dbReference type="PANTHER" id="PTHR12049">
    <property type="entry name" value="PROTEIN ARGININE METHYLTRANSFERASE NDUFAF7, MITOCHONDRIAL"/>
    <property type="match status" value="1"/>
</dbReference>
<protein>
    <submittedName>
        <fullName evidence="3">Protein of hypothetical function DUF185</fullName>
    </submittedName>
</protein>
<accession>G4CI40</accession>
<dbReference type="AlphaFoldDB" id="G4CI40"/>
<dbReference type="InterPro" id="IPR003788">
    <property type="entry name" value="NDUFAF7"/>
</dbReference>
<dbReference type="GO" id="GO:0032259">
    <property type="term" value="P:methylation"/>
    <property type="evidence" value="ECO:0007669"/>
    <property type="project" value="UniProtKB-KW"/>
</dbReference>
<organism evidence="3 4">
    <name type="scientific">Neisseria shayeganii 871</name>
    <dbReference type="NCBI Taxonomy" id="1032488"/>
    <lineage>
        <taxon>Bacteria</taxon>
        <taxon>Pseudomonadati</taxon>
        <taxon>Pseudomonadota</taxon>
        <taxon>Betaproteobacteria</taxon>
        <taxon>Neisseriales</taxon>
        <taxon>Neisseriaceae</taxon>
        <taxon>Neisseria</taxon>
    </lineage>
</organism>
<dbReference type="PANTHER" id="PTHR12049:SF7">
    <property type="entry name" value="PROTEIN ARGININE METHYLTRANSFERASE NDUFAF7, MITOCHONDRIAL"/>
    <property type="match status" value="1"/>
</dbReference>
<dbReference type="EMBL" id="AGAY01000047">
    <property type="protein sequence ID" value="EGY52540.1"/>
    <property type="molecule type" value="Genomic_DNA"/>
</dbReference>
<dbReference type="Gene3D" id="3.40.50.12710">
    <property type="match status" value="1"/>
</dbReference>
<dbReference type="SUPFAM" id="SSF53335">
    <property type="entry name" value="S-adenosyl-L-methionine-dependent methyltransferases"/>
    <property type="match status" value="1"/>
</dbReference>
<keyword evidence="2" id="KW-0808">Transferase</keyword>
<dbReference type="GO" id="GO:0035243">
    <property type="term" value="F:protein-arginine omega-N symmetric methyltransferase activity"/>
    <property type="evidence" value="ECO:0007669"/>
    <property type="project" value="TreeGrafter"/>
</dbReference>